<organism evidence="1 2">
    <name type="scientific">Paenibacillus dendritiformis C454</name>
    <dbReference type="NCBI Taxonomy" id="1131935"/>
    <lineage>
        <taxon>Bacteria</taxon>
        <taxon>Bacillati</taxon>
        <taxon>Bacillota</taxon>
        <taxon>Bacilli</taxon>
        <taxon>Bacillales</taxon>
        <taxon>Paenibacillaceae</taxon>
        <taxon>Paenibacillus</taxon>
    </lineage>
</organism>
<dbReference type="Proteomes" id="UP000003900">
    <property type="component" value="Unassembled WGS sequence"/>
</dbReference>
<evidence type="ECO:0000313" key="2">
    <source>
        <dbReference type="Proteomes" id="UP000003900"/>
    </source>
</evidence>
<dbReference type="PATRIC" id="fig|1131935.3.peg.142"/>
<dbReference type="STRING" id="1131935.PDENDC454_00745"/>
<protein>
    <submittedName>
        <fullName evidence="1">Uncharacterized protein</fullName>
    </submittedName>
</protein>
<sequence length="99" mass="11199">MLSDYYRKHSVNTVMLVDTSEDNMPLFYEAFAAHAEVFHMETENWKICLRSMGEFTPYAYVLNADRTIACMGHVGEVTTTKGTIAQLGLMPVVEEVSRS</sequence>
<reference evidence="1 2" key="1">
    <citation type="journal article" date="2012" name="J. Bacteriol.">
        <title>Genome Sequence of the Pattern-Forming Social Bacterium Paenibacillus dendritiformis C454 Chiral Morphotype.</title>
        <authorList>
            <person name="Sirota-Madi A."/>
            <person name="Olender T."/>
            <person name="Helman Y."/>
            <person name="Brainis I."/>
            <person name="Finkelshtein A."/>
            <person name="Roth D."/>
            <person name="Hagai E."/>
            <person name="Leshkowitz D."/>
            <person name="Brodsky L."/>
            <person name="Galatenko V."/>
            <person name="Nikolaev V."/>
            <person name="Gutnick D.L."/>
            <person name="Lancet D."/>
            <person name="Ben-Jacob E."/>
        </authorList>
    </citation>
    <scope>NUCLEOTIDE SEQUENCE [LARGE SCALE GENOMIC DNA]</scope>
    <source>
        <strain evidence="1 2">C454</strain>
    </source>
</reference>
<name>H3S9E9_9BACL</name>
<comment type="caution">
    <text evidence="1">The sequence shown here is derived from an EMBL/GenBank/DDBJ whole genome shotgun (WGS) entry which is preliminary data.</text>
</comment>
<dbReference type="AlphaFoldDB" id="H3S9E9"/>
<accession>H3S9E9</accession>
<proteinExistence type="predicted"/>
<keyword evidence="2" id="KW-1185">Reference proteome</keyword>
<evidence type="ECO:0000313" key="1">
    <source>
        <dbReference type="EMBL" id="EHQ64397.1"/>
    </source>
</evidence>
<dbReference type="EMBL" id="AHKH01000001">
    <property type="protein sequence ID" value="EHQ64397.1"/>
    <property type="molecule type" value="Genomic_DNA"/>
</dbReference>
<gene>
    <name evidence="1" type="ORF">PDENDC454_00745</name>
</gene>